<reference evidence="1" key="1">
    <citation type="submission" date="2023-07" db="EMBL/GenBank/DDBJ databases">
        <title>Black Yeasts Isolated from many extreme environments.</title>
        <authorList>
            <person name="Coleine C."/>
            <person name="Stajich J.E."/>
            <person name="Selbmann L."/>
        </authorList>
    </citation>
    <scope>NUCLEOTIDE SEQUENCE</scope>
    <source>
        <strain evidence="1">CCFEE 5714</strain>
    </source>
</reference>
<sequence>MLGLTFLIVGGAALLSAVSAHPLSTGKRANPDNHEGNPGSAVLGSAVEWIKDHLCTNETALNDTTIQKYPNALRLPVVCLDSVVGPEIPDCPSLPHERKNWTLSELAEHVKDVDVHHAFGDMEPCLFDLYKEHVGDGVTNGTLTLSTVKDLHLDAVVDSFFSALHGEESKICLDVAPNKTICVATD</sequence>
<dbReference type="Proteomes" id="UP001281147">
    <property type="component" value="Unassembled WGS sequence"/>
</dbReference>
<gene>
    <name evidence="1" type="ORF">LTR37_020453</name>
</gene>
<evidence type="ECO:0000313" key="2">
    <source>
        <dbReference type="Proteomes" id="UP001281147"/>
    </source>
</evidence>
<accession>A0ACC3MB82</accession>
<organism evidence="1 2">
    <name type="scientific">Vermiconidia calcicola</name>
    <dbReference type="NCBI Taxonomy" id="1690605"/>
    <lineage>
        <taxon>Eukaryota</taxon>
        <taxon>Fungi</taxon>
        <taxon>Dikarya</taxon>
        <taxon>Ascomycota</taxon>
        <taxon>Pezizomycotina</taxon>
        <taxon>Dothideomycetes</taxon>
        <taxon>Dothideomycetidae</taxon>
        <taxon>Mycosphaerellales</taxon>
        <taxon>Extremaceae</taxon>
        <taxon>Vermiconidia</taxon>
    </lineage>
</organism>
<comment type="caution">
    <text evidence="1">The sequence shown here is derived from an EMBL/GenBank/DDBJ whole genome shotgun (WGS) entry which is preliminary data.</text>
</comment>
<name>A0ACC3MB82_9PEZI</name>
<proteinExistence type="predicted"/>
<keyword evidence="2" id="KW-1185">Reference proteome</keyword>
<evidence type="ECO:0000313" key="1">
    <source>
        <dbReference type="EMBL" id="KAK3683211.1"/>
    </source>
</evidence>
<dbReference type="EMBL" id="JAUTXU010000358">
    <property type="protein sequence ID" value="KAK3683211.1"/>
    <property type="molecule type" value="Genomic_DNA"/>
</dbReference>
<protein>
    <submittedName>
        <fullName evidence="1">Uncharacterized protein</fullName>
    </submittedName>
</protein>